<dbReference type="GO" id="GO:0000329">
    <property type="term" value="C:fungal-type vacuole membrane"/>
    <property type="evidence" value="ECO:0007669"/>
    <property type="project" value="TreeGrafter"/>
</dbReference>
<dbReference type="GO" id="GO:0015093">
    <property type="term" value="F:ferrous iron transmembrane transporter activity"/>
    <property type="evidence" value="ECO:0007669"/>
    <property type="project" value="TreeGrafter"/>
</dbReference>
<evidence type="ECO:0000256" key="1">
    <source>
        <dbReference type="ARBA" id="ARBA00004141"/>
    </source>
</evidence>
<comment type="subcellular location">
    <subcellularLocation>
        <location evidence="1">Membrane</location>
        <topology evidence="1">Multi-pass membrane protein</topology>
    </subcellularLocation>
</comment>
<keyword evidence="3" id="KW-0406">Ion transport</keyword>
<dbReference type="EMBL" id="LK052910">
    <property type="protein sequence ID" value="CDR46719.1"/>
    <property type="molecule type" value="Genomic_DNA"/>
</dbReference>
<feature type="transmembrane region" description="Helical" evidence="7">
    <location>
        <begin position="12"/>
        <end position="33"/>
    </location>
</feature>
<comment type="similarity">
    <text evidence="2">Belongs to the oxidase-dependent Fe transporter (OFeT) (TC 9.A.10.1) family.</text>
</comment>
<dbReference type="InterPro" id="IPR004923">
    <property type="entry name" value="FTR1/Fip1/EfeU"/>
</dbReference>
<evidence type="ECO:0000313" key="8">
    <source>
        <dbReference type="EMBL" id="CDR46719.1"/>
    </source>
</evidence>
<keyword evidence="6 7" id="KW-0472">Membrane</keyword>
<feature type="transmembrane region" description="Helical" evidence="7">
    <location>
        <begin position="250"/>
        <end position="270"/>
    </location>
</feature>
<feature type="transmembrane region" description="Helical" evidence="7">
    <location>
        <begin position="130"/>
        <end position="150"/>
    </location>
</feature>
<evidence type="ECO:0000256" key="2">
    <source>
        <dbReference type="ARBA" id="ARBA00008333"/>
    </source>
</evidence>
<feature type="transmembrane region" description="Helical" evidence="7">
    <location>
        <begin position="223"/>
        <end position="243"/>
    </location>
</feature>
<accession>A0A061B9V3</accession>
<keyword evidence="3" id="KW-0408">Iron</keyword>
<dbReference type="PANTHER" id="PTHR31632:SF7">
    <property type="entry name" value="IRON TRANSPORTER FTH1"/>
    <property type="match status" value="1"/>
</dbReference>
<keyword evidence="4 7" id="KW-0812">Transmembrane</keyword>
<sequence>MEFDQLFSFEIFFIILRESLEIIIIVSILLAFLKQSLVLHHGRDSNETASISTEGTGPNVAEVDALADVPSLAGTEELTETGDKMYRQFRLQIWAGSLLGLLIAFLIGGVFIAIFYMIGTDVWSLSEHYYEGSLSLLASVVISIMGLFFLRLSKLKEKFRIKLANMLLRTSMEQVETVDNRSRINFYMEKYALFSLPFITCLRESLEAFVFIGGVGLSQPLSALPLSATTAILVASVAGYYLYRSSNSMSLKIFLISTTCLLYLIAAGLFSKGVWQFELQRYINLCHGQDMSEVGSGPGSYDIANSVWHVNCCNGEIDGFWMIFTAILGWTNSATWGSVISYNVYWAVIIVAITMLRFEESNGYFPFIPLLWQKKKLLKKYNLWVMGQKMKTTGQSGYIPQHLLKNNMDHDSAGPNTPLLSSAVQ</sequence>
<proteinExistence type="inferred from homology"/>
<evidence type="ECO:0000256" key="7">
    <source>
        <dbReference type="SAM" id="Phobius"/>
    </source>
</evidence>
<gene>
    <name evidence="8" type="ORF">CYFA0S_25e01310g</name>
</gene>
<dbReference type="AlphaFoldDB" id="A0A061B9V3"/>
<reference evidence="8" key="1">
    <citation type="journal article" date="2014" name="Genome Announc.">
        <title>Genome sequence of the yeast Cyberlindnera fabianii (Hansenula fabianii).</title>
        <authorList>
            <person name="Freel K.C."/>
            <person name="Sarilar V."/>
            <person name="Neuveglise C."/>
            <person name="Devillers H."/>
            <person name="Friedrich A."/>
            <person name="Schacherer J."/>
        </authorList>
    </citation>
    <scope>NUCLEOTIDE SEQUENCE</scope>
    <source>
        <strain evidence="8">YJS4271</strain>
    </source>
</reference>
<feature type="transmembrane region" description="Helical" evidence="7">
    <location>
        <begin position="339"/>
        <end position="358"/>
    </location>
</feature>
<protein>
    <submittedName>
        <fullName evidence="8">CYFA0S25e01310g1_1</fullName>
    </submittedName>
</protein>
<evidence type="ECO:0000256" key="4">
    <source>
        <dbReference type="ARBA" id="ARBA00022692"/>
    </source>
</evidence>
<keyword evidence="3" id="KW-0813">Transport</keyword>
<dbReference type="VEuPathDB" id="FungiDB:BON22_3559"/>
<evidence type="ECO:0000256" key="3">
    <source>
        <dbReference type="ARBA" id="ARBA00022496"/>
    </source>
</evidence>
<dbReference type="Pfam" id="PF03239">
    <property type="entry name" value="FTR1"/>
    <property type="match status" value="1"/>
</dbReference>
<dbReference type="OrthoDB" id="4364at2759"/>
<dbReference type="GO" id="GO:0033573">
    <property type="term" value="C:high-affinity iron permease complex"/>
    <property type="evidence" value="ECO:0007669"/>
    <property type="project" value="InterPro"/>
</dbReference>
<dbReference type="PANTHER" id="PTHR31632">
    <property type="entry name" value="IRON TRANSPORTER FTH1"/>
    <property type="match status" value="1"/>
</dbReference>
<feature type="transmembrane region" description="Helical" evidence="7">
    <location>
        <begin position="93"/>
        <end position="118"/>
    </location>
</feature>
<keyword evidence="3" id="KW-0410">Iron transport</keyword>
<evidence type="ECO:0000256" key="6">
    <source>
        <dbReference type="ARBA" id="ARBA00023136"/>
    </source>
</evidence>
<organism evidence="8">
    <name type="scientific">Cyberlindnera fabianii</name>
    <name type="common">Yeast</name>
    <name type="synonym">Hansenula fabianii</name>
    <dbReference type="NCBI Taxonomy" id="36022"/>
    <lineage>
        <taxon>Eukaryota</taxon>
        <taxon>Fungi</taxon>
        <taxon>Dikarya</taxon>
        <taxon>Ascomycota</taxon>
        <taxon>Saccharomycotina</taxon>
        <taxon>Saccharomycetes</taxon>
        <taxon>Phaffomycetales</taxon>
        <taxon>Phaffomycetaceae</taxon>
        <taxon>Cyberlindnera</taxon>
    </lineage>
</organism>
<evidence type="ECO:0000256" key="5">
    <source>
        <dbReference type="ARBA" id="ARBA00022989"/>
    </source>
</evidence>
<keyword evidence="5 7" id="KW-1133">Transmembrane helix</keyword>
<dbReference type="PhylomeDB" id="A0A061B9V3"/>
<name>A0A061B9V3_CYBFA</name>